<dbReference type="InterPro" id="IPR037159">
    <property type="entry name" value="RNA_POL_N_sf"/>
</dbReference>
<evidence type="ECO:0000313" key="10">
    <source>
        <dbReference type="Proteomes" id="UP001605989"/>
    </source>
</evidence>
<dbReference type="Gene3D" id="1.10.1320.10">
    <property type="entry name" value="DNA-directed RNA polymerase, N-terminal domain"/>
    <property type="match status" value="1"/>
</dbReference>
<dbReference type="Gene3D" id="1.10.287.280">
    <property type="match status" value="1"/>
</dbReference>
<dbReference type="PANTHER" id="PTHR10102">
    <property type="entry name" value="DNA-DIRECTED RNA POLYMERASE, MITOCHONDRIAL"/>
    <property type="match status" value="1"/>
</dbReference>
<keyword evidence="5 9" id="KW-0548">Nucleotidyltransferase</keyword>
<evidence type="ECO:0000256" key="6">
    <source>
        <dbReference type="ARBA" id="ARBA00023163"/>
    </source>
</evidence>
<dbReference type="InterPro" id="IPR046950">
    <property type="entry name" value="DNA-dir_Rpol_C_phage-type"/>
</dbReference>
<dbReference type="PANTHER" id="PTHR10102:SF0">
    <property type="entry name" value="DNA-DIRECTED RNA POLYMERASE, MITOCHONDRIAL"/>
    <property type="match status" value="1"/>
</dbReference>
<evidence type="ECO:0000256" key="4">
    <source>
        <dbReference type="ARBA" id="ARBA00022679"/>
    </source>
</evidence>
<evidence type="ECO:0000259" key="8">
    <source>
        <dbReference type="SMART" id="SM01311"/>
    </source>
</evidence>
<dbReference type="Gene3D" id="1.10.150.20">
    <property type="entry name" value="5' to 3' exonuclease, C-terminal subdomain"/>
    <property type="match status" value="1"/>
</dbReference>
<comment type="catalytic activity">
    <reaction evidence="7">
        <text>RNA(n) + a ribonucleoside 5'-triphosphate = RNA(n+1) + diphosphate</text>
        <dbReference type="Rhea" id="RHEA:21248"/>
        <dbReference type="Rhea" id="RHEA-COMP:14527"/>
        <dbReference type="Rhea" id="RHEA-COMP:17342"/>
        <dbReference type="ChEBI" id="CHEBI:33019"/>
        <dbReference type="ChEBI" id="CHEBI:61557"/>
        <dbReference type="ChEBI" id="CHEBI:140395"/>
        <dbReference type="EC" id="2.7.7.6"/>
    </reaction>
</comment>
<dbReference type="RefSeq" id="WP_113855671.1">
    <property type="nucleotide sequence ID" value="NZ_CP011940.1"/>
</dbReference>
<evidence type="ECO:0000313" key="9">
    <source>
        <dbReference type="EMBL" id="MFG6273326.1"/>
    </source>
</evidence>
<keyword evidence="3 9" id="KW-0240">DNA-directed RNA polymerase</keyword>
<dbReference type="Gene3D" id="1.10.287.260">
    <property type="match status" value="1"/>
</dbReference>
<dbReference type="GO" id="GO:0003899">
    <property type="term" value="F:DNA-directed RNA polymerase activity"/>
    <property type="evidence" value="ECO:0007669"/>
    <property type="project" value="UniProtKB-EC"/>
</dbReference>
<keyword evidence="6" id="KW-0804">Transcription</keyword>
<gene>
    <name evidence="9" type="ORF">ACGTZG_09015</name>
</gene>
<dbReference type="InterPro" id="IPR024075">
    <property type="entry name" value="DNA-dir_RNA_pol_helix_hairp_sf"/>
</dbReference>
<evidence type="ECO:0000256" key="3">
    <source>
        <dbReference type="ARBA" id="ARBA00022478"/>
    </source>
</evidence>
<proteinExistence type="inferred from homology"/>
<comment type="similarity">
    <text evidence="1">Belongs to the phage and mitochondrial RNA polymerase family.</text>
</comment>
<name>A0ABW7DPT0_9FIRM</name>
<dbReference type="EMBL" id="JBIEKR010000007">
    <property type="protein sequence ID" value="MFG6273326.1"/>
    <property type="molecule type" value="Genomic_DNA"/>
</dbReference>
<dbReference type="Pfam" id="PF14700">
    <property type="entry name" value="RPOL_N"/>
    <property type="match status" value="1"/>
</dbReference>
<dbReference type="InterPro" id="IPR002092">
    <property type="entry name" value="DNA-dir_Rpol_phage-type"/>
</dbReference>
<accession>A0ABW7DPT0</accession>
<keyword evidence="10" id="KW-1185">Reference proteome</keyword>
<reference evidence="9 10" key="1">
    <citation type="submission" date="2024-10" db="EMBL/GenBank/DDBJ databases">
        <authorList>
            <person name="Sang B.-I."/>
            <person name="Prabhaharan D."/>
        </authorList>
    </citation>
    <scope>NUCLEOTIDE SEQUENCE [LARGE SCALE GENOMIC DNA]</scope>
    <source>
        <strain evidence="9 10">MH</strain>
    </source>
</reference>
<feature type="domain" description="DNA-directed RNA polymerase N-terminal" evidence="8">
    <location>
        <begin position="9"/>
        <end position="313"/>
    </location>
</feature>
<dbReference type="PROSITE" id="PS00489">
    <property type="entry name" value="RNA_POL_PHAGE_2"/>
    <property type="match status" value="1"/>
</dbReference>
<dbReference type="InterPro" id="IPR043502">
    <property type="entry name" value="DNA/RNA_pol_sf"/>
</dbReference>
<evidence type="ECO:0000256" key="7">
    <source>
        <dbReference type="ARBA" id="ARBA00048552"/>
    </source>
</evidence>
<evidence type="ECO:0000256" key="2">
    <source>
        <dbReference type="ARBA" id="ARBA00012418"/>
    </source>
</evidence>
<organism evidence="9 10">
    <name type="scientific">Megasphaera hexanoica</name>
    <dbReference type="NCBI Taxonomy" id="1675036"/>
    <lineage>
        <taxon>Bacteria</taxon>
        <taxon>Bacillati</taxon>
        <taxon>Bacillota</taxon>
        <taxon>Negativicutes</taxon>
        <taxon>Veillonellales</taxon>
        <taxon>Veillonellaceae</taxon>
        <taxon>Megasphaera</taxon>
    </lineage>
</organism>
<evidence type="ECO:0000256" key="1">
    <source>
        <dbReference type="ARBA" id="ARBA00009493"/>
    </source>
</evidence>
<dbReference type="Pfam" id="PF00940">
    <property type="entry name" value="RNA_pol"/>
    <property type="match status" value="1"/>
</dbReference>
<dbReference type="InterPro" id="IPR029262">
    <property type="entry name" value="RPOL_N"/>
</dbReference>
<dbReference type="SUPFAM" id="SSF56672">
    <property type="entry name" value="DNA/RNA polymerases"/>
    <property type="match status" value="1"/>
</dbReference>
<comment type="caution">
    <text evidence="9">The sequence shown here is derived from an EMBL/GenBank/DDBJ whole genome shotgun (WGS) entry which is preliminary data.</text>
</comment>
<dbReference type="Proteomes" id="UP001605989">
    <property type="component" value="Unassembled WGS sequence"/>
</dbReference>
<evidence type="ECO:0000256" key="5">
    <source>
        <dbReference type="ARBA" id="ARBA00022695"/>
    </source>
</evidence>
<sequence>MTKLRGTLKEQLKLEAEYKTIAETMLKSAYEKARTNTRGSETAIGSKLLQNAYETCANNIHALLFPNQQKRGVVPVYSKAIAQLKQIYEDEQFLTKTCTIITISNMINFALYSTKEASLTTLTENIVLVLCTEAQAYAYTKQADKHNKAYFDIGLNKRVGEYYKEQFANKAYKIQHYTPPKFDIDAMYKLSTKMIEMCIVGSGYFEIEYKDYVNKKGQTSRIKTLKANTWLIETWTKNIELLALNKSRFCPCVIPPKRWTSIKEGAYYGDNAKYVQLVRVRINQTNIFVQNYMKRLEQIDLSYLFAVLNSLQETPFVINENILNVCLDIMSNHGSLGGLPSTDDLPELPRLINPTPEELKKHKVKLTAMYKKDRARQSKLLRTNCTLAVAKKYSQYEKVYFPWNMDYRGRLYPMPTEINPQGDDLQKALLLFAEPEPLTDNECLKWFYIAGAGFAGLDKKPFQERINWILEHENQIISSAKSPLEFTWWNEVAGDESPLCFLSFCFEFKRLREYQADHEGSAIGFKTGLHISFDGTCSGLQHFSMLLADEIGGRAVNLVPDETVHDIYQVVADKVNVVLKKDVVSGTEDTYKLDKKTGEVLTDSEGNKKIQYGTKELATQWMMYGKEKFGSDGIKRKVCKRSVMTLAYGSGRYGFAENLKSDIIKPWQDEHEDNPIFLDKAQAATYMAGLIWDAVSTTVVKAVEGMKWLQSIAQQIGKNGEAVAWVTPNGLPIQQNKFVMKTEIFKLRFLGSIMRFYRQTETGDIDVRAQAQAIAPNFIHSLDACHMQKVIMNQHNKGNKNFFMIHDSFGTDLYHANDLFTSIRSELVNMYEGKNLLEEWLKDIEYLLPEKTKIKPIPTKGMLDIKQIRESKYCFA</sequence>
<dbReference type="GO" id="GO:0000428">
    <property type="term" value="C:DNA-directed RNA polymerase complex"/>
    <property type="evidence" value="ECO:0007669"/>
    <property type="project" value="UniProtKB-KW"/>
</dbReference>
<dbReference type="SMART" id="SM01311">
    <property type="entry name" value="RPOL_N"/>
    <property type="match status" value="1"/>
</dbReference>
<keyword evidence="4 9" id="KW-0808">Transferase</keyword>
<protein>
    <recommendedName>
        <fullName evidence="2">DNA-directed RNA polymerase</fullName>
        <ecNumber evidence="2">2.7.7.6</ecNumber>
    </recommendedName>
</protein>
<dbReference type="EC" id="2.7.7.6" evidence="2"/>